<reference evidence="2 3" key="1">
    <citation type="submission" date="2024-06" db="EMBL/GenBank/DDBJ databases">
        <title>A chromosome level genome sequence of Diviner's sage (Salvia divinorum).</title>
        <authorList>
            <person name="Ford S.A."/>
            <person name="Ro D.-K."/>
            <person name="Ness R.W."/>
            <person name="Phillips M.A."/>
        </authorList>
    </citation>
    <scope>NUCLEOTIDE SEQUENCE [LARGE SCALE GENOMIC DNA]</scope>
    <source>
        <strain evidence="2">SAF-2024a</strain>
        <tissue evidence="2">Leaf</tissue>
    </source>
</reference>
<gene>
    <name evidence="2" type="ORF">AAHA92_06893</name>
</gene>
<evidence type="ECO:0000313" key="3">
    <source>
        <dbReference type="Proteomes" id="UP001567538"/>
    </source>
</evidence>
<sequence>MTTRVEARVEGLQKAMEEQNRRFEEQFRELVELIINTLDLLFPRIVPQGNGAEIQLSLHQNIELSTFDRSGVISWIARAEQYFLVHNTPVGRRVQVALIALFGPAIAWIRILLRRSPLITWEDFARELQKRFETSSALNAYEVLCATTQEGSLDEFVAAIESRLA</sequence>
<comment type="caution">
    <text evidence="2">The sequence shown here is derived from an EMBL/GenBank/DDBJ whole genome shotgun (WGS) entry which is preliminary data.</text>
</comment>
<proteinExistence type="predicted"/>
<keyword evidence="3" id="KW-1185">Reference proteome</keyword>
<accession>A0ABD1I7X2</accession>
<name>A0ABD1I7X2_SALDI</name>
<dbReference type="EMBL" id="JBEAFC010000003">
    <property type="protein sequence ID" value="KAL1564567.1"/>
    <property type="molecule type" value="Genomic_DNA"/>
</dbReference>
<evidence type="ECO:0008006" key="4">
    <source>
        <dbReference type="Google" id="ProtNLM"/>
    </source>
</evidence>
<protein>
    <recommendedName>
        <fullName evidence="4">Retrotransposon gag domain-containing protein</fullName>
    </recommendedName>
</protein>
<organism evidence="2 3">
    <name type="scientific">Salvia divinorum</name>
    <name type="common">Maria pastora</name>
    <name type="synonym">Diviner's sage</name>
    <dbReference type="NCBI Taxonomy" id="28513"/>
    <lineage>
        <taxon>Eukaryota</taxon>
        <taxon>Viridiplantae</taxon>
        <taxon>Streptophyta</taxon>
        <taxon>Embryophyta</taxon>
        <taxon>Tracheophyta</taxon>
        <taxon>Spermatophyta</taxon>
        <taxon>Magnoliopsida</taxon>
        <taxon>eudicotyledons</taxon>
        <taxon>Gunneridae</taxon>
        <taxon>Pentapetalae</taxon>
        <taxon>asterids</taxon>
        <taxon>lamiids</taxon>
        <taxon>Lamiales</taxon>
        <taxon>Lamiaceae</taxon>
        <taxon>Nepetoideae</taxon>
        <taxon>Mentheae</taxon>
        <taxon>Salviinae</taxon>
        <taxon>Salvia</taxon>
        <taxon>Salvia subgen. Calosphace</taxon>
    </lineage>
</organism>
<dbReference type="Proteomes" id="UP001567538">
    <property type="component" value="Unassembled WGS sequence"/>
</dbReference>
<dbReference type="AlphaFoldDB" id="A0ABD1I7X2"/>
<evidence type="ECO:0000256" key="1">
    <source>
        <dbReference type="SAM" id="Coils"/>
    </source>
</evidence>
<keyword evidence="1" id="KW-0175">Coiled coil</keyword>
<feature type="coiled-coil region" evidence="1">
    <location>
        <begin position="2"/>
        <end position="33"/>
    </location>
</feature>
<evidence type="ECO:0000313" key="2">
    <source>
        <dbReference type="EMBL" id="KAL1564567.1"/>
    </source>
</evidence>